<dbReference type="Pfam" id="PF18947">
    <property type="entry name" value="HAMP_2"/>
    <property type="match status" value="1"/>
</dbReference>
<evidence type="ECO:0000256" key="6">
    <source>
        <dbReference type="SAM" id="MobiDB-lite"/>
    </source>
</evidence>
<keyword evidence="7" id="KW-0812">Transmembrane</keyword>
<dbReference type="Pfam" id="PF13188">
    <property type="entry name" value="PAS_8"/>
    <property type="match status" value="1"/>
</dbReference>
<evidence type="ECO:0000256" key="3">
    <source>
        <dbReference type="ARBA" id="ARBA00023224"/>
    </source>
</evidence>
<feature type="compositionally biased region" description="Polar residues" evidence="6">
    <location>
        <begin position="635"/>
        <end position="654"/>
    </location>
</feature>
<dbReference type="InterPro" id="IPR004089">
    <property type="entry name" value="MCPsignal_dom"/>
</dbReference>
<dbReference type="Proteomes" id="UP000005744">
    <property type="component" value="Unassembled WGS sequence"/>
</dbReference>
<dbReference type="PANTHER" id="PTHR43531">
    <property type="entry name" value="PROTEIN ICFG"/>
    <property type="match status" value="1"/>
</dbReference>
<feature type="domain" description="Methyl-accepting transducer" evidence="8">
    <location>
        <begin position="597"/>
        <end position="826"/>
    </location>
</feature>
<reference evidence="9 10" key="1">
    <citation type="submission" date="2011-11" db="EMBL/GenBank/DDBJ databases">
        <title>Improved High-Quality Draft sequence of Beggiatoa alba B18lD.</title>
        <authorList>
            <consortium name="US DOE Joint Genome Institute"/>
            <person name="Lucas S."/>
            <person name="Han J."/>
            <person name="Lapidus A."/>
            <person name="Cheng J.-F."/>
            <person name="Goodwin L."/>
            <person name="Pitluck S."/>
            <person name="Peters L."/>
            <person name="Mikhailova N."/>
            <person name="Held B."/>
            <person name="Detter J.C."/>
            <person name="Han C."/>
            <person name="Tapia R."/>
            <person name="Land M."/>
            <person name="Hauser L."/>
            <person name="Kyrpides N."/>
            <person name="Ivanova N."/>
            <person name="Pagani I."/>
            <person name="Samuel K."/>
            <person name="Teske A."/>
            <person name="Mueller J."/>
            <person name="Woyke T."/>
        </authorList>
    </citation>
    <scope>NUCLEOTIDE SEQUENCE [LARGE SCALE GENOMIC DNA]</scope>
    <source>
        <strain evidence="9 10">B18LD</strain>
    </source>
</reference>
<keyword evidence="7" id="KW-1133">Transmembrane helix</keyword>
<evidence type="ECO:0000256" key="4">
    <source>
        <dbReference type="ARBA" id="ARBA00029447"/>
    </source>
</evidence>
<dbReference type="Gene3D" id="1.10.287.950">
    <property type="entry name" value="Methyl-accepting chemotaxis protein"/>
    <property type="match status" value="1"/>
</dbReference>
<keyword evidence="10" id="KW-1185">Reference proteome</keyword>
<dbReference type="AlphaFoldDB" id="I3CL18"/>
<dbReference type="Pfam" id="PF00015">
    <property type="entry name" value="MCPsignal"/>
    <property type="match status" value="1"/>
</dbReference>
<dbReference type="RefSeq" id="WP_002692265.1">
    <property type="nucleotide sequence ID" value="NZ_JH600070.1"/>
</dbReference>
<dbReference type="InterPro" id="IPR035965">
    <property type="entry name" value="PAS-like_dom_sf"/>
</dbReference>
<dbReference type="PANTHER" id="PTHR43531:SF14">
    <property type="entry name" value="METHYL-ACCEPTING CHEMOTAXIS PROTEIN I-RELATED"/>
    <property type="match status" value="1"/>
</dbReference>
<organism evidence="9 10">
    <name type="scientific">Beggiatoa alba B18LD</name>
    <dbReference type="NCBI Taxonomy" id="395493"/>
    <lineage>
        <taxon>Bacteria</taxon>
        <taxon>Pseudomonadati</taxon>
        <taxon>Pseudomonadota</taxon>
        <taxon>Gammaproteobacteria</taxon>
        <taxon>Thiotrichales</taxon>
        <taxon>Thiotrichaceae</taxon>
        <taxon>Beggiatoa</taxon>
    </lineage>
</organism>
<dbReference type="HOGENOM" id="CLU_000445_107_20_6"/>
<evidence type="ECO:0000256" key="2">
    <source>
        <dbReference type="ARBA" id="ARBA00022481"/>
    </source>
</evidence>
<evidence type="ECO:0000259" key="8">
    <source>
        <dbReference type="PROSITE" id="PS50111"/>
    </source>
</evidence>
<dbReference type="GO" id="GO:0004888">
    <property type="term" value="F:transmembrane signaling receptor activity"/>
    <property type="evidence" value="ECO:0007669"/>
    <property type="project" value="TreeGrafter"/>
</dbReference>
<dbReference type="InterPro" id="IPR000014">
    <property type="entry name" value="PAS"/>
</dbReference>
<dbReference type="Gene3D" id="6.10.340.10">
    <property type="match status" value="1"/>
</dbReference>
<dbReference type="STRING" id="395493.BegalDRAFT_3501"/>
<keyword evidence="7" id="KW-0472">Membrane</keyword>
<feature type="transmembrane region" description="Helical" evidence="7">
    <location>
        <begin position="295"/>
        <end position="316"/>
    </location>
</feature>
<dbReference type="GO" id="GO:0005886">
    <property type="term" value="C:plasma membrane"/>
    <property type="evidence" value="ECO:0007669"/>
    <property type="project" value="TreeGrafter"/>
</dbReference>
<feature type="transmembrane region" description="Helical" evidence="7">
    <location>
        <begin position="12"/>
        <end position="34"/>
    </location>
</feature>
<sequence>MLRFLSQLKVGTKILAGYVIALVLMLTIGFIAFVQLSQIKGTVITLTDSLAQELHAANALMNRILVVRLYTSRYVSTKKQSDLESYYVEFQAFQATMQDMQDKKLFLTRPQIEEARKSMEQYQGELTQLADIYQRRNRTINQVILVKGGEVENKLAQLVEDSFNAKDIDRMYQNSAIQRTWLSVRLNISKFFEDGDTRWLEKIQTEIQHMQEQLNDLKNKNPDIDYDSLRAVVQAYVIGFEEIKAGFITENDELIKSLRVYGNDARTVIENAITDITADFETAKIATQDSVQQTFFSIGVTLFIAIITGLGLGFGITRGITRQLGGEPAEVATIAQRIASGDLAFDSGKKRGGLFGSMQTMQQQLRERIEEDKRIADEALRINQALDSVTTHVIIADSQYKIIFANKAVQTLFQREQDKLRRELPQLDATNLCGQSLYNLHKDAQTHRTRLQNLRYSEHDRLDITSLVFDYTMTPVINTDGERVGYVTELQDRTIEVATEQEINNVIHAASQGLFDKRIELKGKTGFFKSFSESLNQIMNYNQLAVEDTMRMFAALAKGDLTQKIERDYLGSLEQLKNDANSTVEKLTEVISFIKETADAVSTASEEISLGNVSLSQRTEEQAASLEETAASMEEMTSTVQQNADNARQATQLASTARERAAQGRTVVESAVQAMSAINESSQRVTDIIGVIDEIAFQTNLLALNAAVEAARAGEQGRGFAVVATEVRNLAQRSANAAKEIKNLIRDSVDKVKEGTQLVNESGNTLQEIVTAVKKVSDIIAEIAAASQEQSSGIHQVNKAITQMDEMTQQNAALVEESASASESMAEQAQRLRQQVAFFQLHYTNAKNTNTYANHSTTRTKAVEKATSFLEKVQYKTDKSRKTNEASKDDWEDF</sequence>
<dbReference type="InterPro" id="IPR032255">
    <property type="entry name" value="HBM"/>
</dbReference>
<proteinExistence type="inferred from homology"/>
<name>I3CL18_9GAMM</name>
<evidence type="ECO:0000256" key="7">
    <source>
        <dbReference type="SAM" id="Phobius"/>
    </source>
</evidence>
<keyword evidence="2" id="KW-0488">Methylation</keyword>
<keyword evidence="3 5" id="KW-0807">Transducer</keyword>
<dbReference type="InterPro" id="IPR003660">
    <property type="entry name" value="HAMP_dom"/>
</dbReference>
<dbReference type="PROSITE" id="PS50111">
    <property type="entry name" value="CHEMOTAXIS_TRANSDUC_2"/>
    <property type="match status" value="1"/>
</dbReference>
<comment type="similarity">
    <text evidence="4">Belongs to the methyl-accepting chemotaxis (MCP) protein family.</text>
</comment>
<evidence type="ECO:0000313" key="10">
    <source>
        <dbReference type="Proteomes" id="UP000005744"/>
    </source>
</evidence>
<dbReference type="eggNOG" id="COG0840">
    <property type="taxonomic scope" value="Bacteria"/>
</dbReference>
<protein>
    <submittedName>
        <fullName evidence="9">Methyl-accepting chemotaxis protein</fullName>
    </submittedName>
</protein>
<evidence type="ECO:0000313" key="9">
    <source>
        <dbReference type="EMBL" id="EIJ44311.1"/>
    </source>
</evidence>
<dbReference type="SUPFAM" id="SSF58104">
    <property type="entry name" value="Methyl-accepting chemotaxis protein (MCP) signaling domain"/>
    <property type="match status" value="1"/>
</dbReference>
<evidence type="ECO:0000256" key="1">
    <source>
        <dbReference type="ARBA" id="ARBA00004370"/>
    </source>
</evidence>
<feature type="region of interest" description="Disordered" evidence="6">
    <location>
        <begin position="875"/>
        <end position="894"/>
    </location>
</feature>
<dbReference type="CDD" id="cd00130">
    <property type="entry name" value="PAS"/>
    <property type="match status" value="1"/>
</dbReference>
<dbReference type="SMART" id="SM01358">
    <property type="entry name" value="HBM"/>
    <property type="match status" value="1"/>
</dbReference>
<dbReference type="SUPFAM" id="SSF55785">
    <property type="entry name" value="PYP-like sensor domain (PAS domain)"/>
    <property type="match status" value="1"/>
</dbReference>
<dbReference type="InterPro" id="IPR051310">
    <property type="entry name" value="MCP_chemotaxis"/>
</dbReference>
<gene>
    <name evidence="9" type="ORF">BegalDRAFT_3501</name>
</gene>
<dbReference type="Gene3D" id="3.30.450.20">
    <property type="entry name" value="PAS domain"/>
    <property type="match status" value="1"/>
</dbReference>
<dbReference type="EMBL" id="JH600070">
    <property type="protein sequence ID" value="EIJ44311.1"/>
    <property type="molecule type" value="Genomic_DNA"/>
</dbReference>
<feature type="region of interest" description="Disordered" evidence="6">
    <location>
        <begin position="633"/>
        <end position="654"/>
    </location>
</feature>
<accession>I3CL18</accession>
<evidence type="ECO:0000256" key="5">
    <source>
        <dbReference type="PROSITE-ProRule" id="PRU00284"/>
    </source>
</evidence>
<dbReference type="SMART" id="SM00283">
    <property type="entry name" value="MA"/>
    <property type="match status" value="1"/>
</dbReference>
<dbReference type="GO" id="GO:0007165">
    <property type="term" value="P:signal transduction"/>
    <property type="evidence" value="ECO:0007669"/>
    <property type="project" value="UniProtKB-KW"/>
</dbReference>
<comment type="subcellular location">
    <subcellularLocation>
        <location evidence="1">Membrane</location>
    </subcellularLocation>
</comment>
<dbReference type="FunFam" id="1.10.287.950:FF:000001">
    <property type="entry name" value="Methyl-accepting chemotaxis sensory transducer"/>
    <property type="match status" value="1"/>
</dbReference>
<dbReference type="GO" id="GO:0006935">
    <property type="term" value="P:chemotaxis"/>
    <property type="evidence" value="ECO:0007669"/>
    <property type="project" value="TreeGrafter"/>
</dbReference>
<dbReference type="CDD" id="cd11386">
    <property type="entry name" value="MCP_signal"/>
    <property type="match status" value="1"/>
</dbReference>